<name>A0A0P9CC83_9BACL</name>
<reference evidence="2 3" key="1">
    <citation type="submission" date="2015-09" db="EMBL/GenBank/DDBJ databases">
        <title>Draft genome sequence of Alicyclobacillus ferrooxydans DSM 22381.</title>
        <authorList>
            <person name="Hemp J."/>
        </authorList>
    </citation>
    <scope>NUCLEOTIDE SEQUENCE [LARGE SCALE GENOMIC DNA]</scope>
    <source>
        <strain evidence="2 3">TC-34</strain>
    </source>
</reference>
<gene>
    <name evidence="2" type="ORF">AN477_13990</name>
</gene>
<feature type="transmembrane region" description="Helical" evidence="1">
    <location>
        <begin position="58"/>
        <end position="83"/>
    </location>
</feature>
<feature type="transmembrane region" description="Helical" evidence="1">
    <location>
        <begin position="103"/>
        <end position="127"/>
    </location>
</feature>
<comment type="caution">
    <text evidence="2">The sequence shown here is derived from an EMBL/GenBank/DDBJ whole genome shotgun (WGS) entry which is preliminary data.</text>
</comment>
<feature type="transmembrane region" description="Helical" evidence="1">
    <location>
        <begin position="133"/>
        <end position="151"/>
    </location>
</feature>
<evidence type="ECO:0000256" key="1">
    <source>
        <dbReference type="SAM" id="Phobius"/>
    </source>
</evidence>
<accession>A0A0P9CC83</accession>
<evidence type="ECO:0000313" key="3">
    <source>
        <dbReference type="Proteomes" id="UP000050482"/>
    </source>
</evidence>
<protein>
    <recommendedName>
        <fullName evidence="4">Small multi-drug export protein</fullName>
    </recommendedName>
</protein>
<dbReference type="PATRIC" id="fig|471514.4.peg.3494"/>
<dbReference type="EMBL" id="LJCO01000056">
    <property type="protein sequence ID" value="KPV43192.1"/>
    <property type="molecule type" value="Genomic_DNA"/>
</dbReference>
<proteinExistence type="predicted"/>
<dbReference type="Proteomes" id="UP000050482">
    <property type="component" value="Unassembled WGS sequence"/>
</dbReference>
<sequence length="164" mass="18248">MIYGVLLSVLFFLGALVVGLIEHRVPATLSLIGTSVVFEAQPAAVASLPLRLQPFSGALISILGNLIPIPILMFVFDEILNHWTWVRRRLQKAETWSKKYGKYGVWVLIPLSPILGAYVCIGVGYIMRWNSRLVLSSVLIGMVLSSFMITYGGESLVRILRPYI</sequence>
<dbReference type="Pfam" id="PF06695">
    <property type="entry name" value="Sm_multidrug_ex"/>
    <property type="match status" value="1"/>
</dbReference>
<keyword evidence="1" id="KW-1133">Transmembrane helix</keyword>
<organism evidence="2 3">
    <name type="scientific">Alicyclobacillus ferrooxydans</name>
    <dbReference type="NCBI Taxonomy" id="471514"/>
    <lineage>
        <taxon>Bacteria</taxon>
        <taxon>Bacillati</taxon>
        <taxon>Bacillota</taxon>
        <taxon>Bacilli</taxon>
        <taxon>Bacillales</taxon>
        <taxon>Alicyclobacillaceae</taxon>
        <taxon>Alicyclobacillus</taxon>
    </lineage>
</organism>
<evidence type="ECO:0000313" key="2">
    <source>
        <dbReference type="EMBL" id="KPV43192.1"/>
    </source>
</evidence>
<keyword evidence="1" id="KW-0812">Transmembrane</keyword>
<keyword evidence="1" id="KW-0472">Membrane</keyword>
<dbReference type="InterPro" id="IPR009577">
    <property type="entry name" value="Sm_multidrug_ex"/>
</dbReference>
<evidence type="ECO:0008006" key="4">
    <source>
        <dbReference type="Google" id="ProtNLM"/>
    </source>
</evidence>
<dbReference type="AlphaFoldDB" id="A0A0P9CC83"/>
<dbReference type="OrthoDB" id="2375688at2"/>
<keyword evidence="3" id="KW-1185">Reference proteome</keyword>